<feature type="transmembrane region" description="Helical" evidence="6">
    <location>
        <begin position="229"/>
        <end position="248"/>
    </location>
</feature>
<comment type="subcellular location">
    <subcellularLocation>
        <location evidence="1">Membrane</location>
        <topology evidence="1">Multi-pass membrane protein</topology>
    </subcellularLocation>
</comment>
<comment type="caution">
    <text evidence="7">The sequence shown here is derived from an EMBL/GenBank/DDBJ whole genome shotgun (WGS) entry which is preliminary data.</text>
</comment>
<keyword evidence="5 6" id="KW-0472">Membrane</keyword>
<evidence type="ECO:0000256" key="2">
    <source>
        <dbReference type="ARBA" id="ARBA00007511"/>
    </source>
</evidence>
<organism evidence="7 9">
    <name type="scientific">Aquisalinus luteolus</name>
    <dbReference type="NCBI Taxonomy" id="1566827"/>
    <lineage>
        <taxon>Bacteria</taxon>
        <taxon>Pseudomonadati</taxon>
        <taxon>Pseudomonadota</taxon>
        <taxon>Alphaproteobacteria</taxon>
        <taxon>Parvularculales</taxon>
        <taxon>Parvularculaceae</taxon>
        <taxon>Aquisalinus</taxon>
    </lineage>
</organism>
<evidence type="ECO:0000313" key="9">
    <source>
        <dbReference type="Proteomes" id="UP000621856"/>
    </source>
</evidence>
<evidence type="ECO:0000313" key="7">
    <source>
        <dbReference type="EMBL" id="GGH92133.1"/>
    </source>
</evidence>
<feature type="transmembrane region" description="Helical" evidence="6">
    <location>
        <begin position="190"/>
        <end position="209"/>
    </location>
</feature>
<dbReference type="Proteomes" id="UP000621856">
    <property type="component" value="Unassembled WGS sequence"/>
</dbReference>
<dbReference type="InterPro" id="IPR005496">
    <property type="entry name" value="Integral_membrane_TerC"/>
</dbReference>
<comment type="similarity">
    <text evidence="2">Belongs to the TerC family.</text>
</comment>
<keyword evidence="10" id="KW-1185">Reference proteome</keyword>
<protein>
    <submittedName>
        <fullName evidence="8">Tellurium resistance protein TerC</fullName>
    </submittedName>
</protein>
<dbReference type="PANTHER" id="PTHR30238">
    <property type="entry name" value="MEMBRANE BOUND PREDICTED REDOX MODULATOR"/>
    <property type="match status" value="1"/>
</dbReference>
<evidence type="ECO:0000313" key="8">
    <source>
        <dbReference type="EMBL" id="NHK26371.1"/>
    </source>
</evidence>
<dbReference type="Proteomes" id="UP000818603">
    <property type="component" value="Unassembled WGS sequence"/>
</dbReference>
<evidence type="ECO:0000256" key="4">
    <source>
        <dbReference type="ARBA" id="ARBA00022989"/>
    </source>
</evidence>
<dbReference type="AlphaFoldDB" id="A0A8J3A009"/>
<dbReference type="PANTHER" id="PTHR30238:SF4">
    <property type="entry name" value="SLL1022 PROTEIN"/>
    <property type="match status" value="1"/>
</dbReference>
<evidence type="ECO:0000313" key="10">
    <source>
        <dbReference type="Proteomes" id="UP000818603"/>
    </source>
</evidence>
<evidence type="ECO:0000256" key="3">
    <source>
        <dbReference type="ARBA" id="ARBA00022692"/>
    </source>
</evidence>
<dbReference type="GO" id="GO:0016020">
    <property type="term" value="C:membrane"/>
    <property type="evidence" value="ECO:0007669"/>
    <property type="project" value="UniProtKB-SubCell"/>
</dbReference>
<reference evidence="7" key="3">
    <citation type="submission" date="2020-09" db="EMBL/GenBank/DDBJ databases">
        <authorList>
            <person name="Sun Q."/>
            <person name="Zhou Y."/>
        </authorList>
    </citation>
    <scope>NUCLEOTIDE SEQUENCE</scope>
    <source>
        <strain evidence="7">CGMCC 1.14984</strain>
    </source>
</reference>
<dbReference type="RefSeq" id="WP_155135801.1">
    <property type="nucleotide sequence ID" value="NZ_BMGZ01000001.1"/>
</dbReference>
<feature type="transmembrane region" description="Helical" evidence="6">
    <location>
        <begin position="45"/>
        <end position="69"/>
    </location>
</feature>
<name>A0A8J3A009_9PROT</name>
<dbReference type="EMBL" id="VCJR02000001">
    <property type="protein sequence ID" value="NHK26371.1"/>
    <property type="molecule type" value="Genomic_DNA"/>
</dbReference>
<evidence type="ECO:0000256" key="6">
    <source>
        <dbReference type="SAM" id="Phobius"/>
    </source>
</evidence>
<feature type="transmembrane region" description="Helical" evidence="6">
    <location>
        <begin position="129"/>
        <end position="147"/>
    </location>
</feature>
<feature type="transmembrane region" description="Helical" evidence="6">
    <location>
        <begin position="12"/>
        <end position="33"/>
    </location>
</feature>
<feature type="transmembrane region" description="Helical" evidence="6">
    <location>
        <begin position="159"/>
        <end position="178"/>
    </location>
</feature>
<feature type="transmembrane region" description="Helical" evidence="6">
    <location>
        <begin position="89"/>
        <end position="108"/>
    </location>
</feature>
<sequence length="287" mass="32030">MADLFTLENLFTLMMLVLLQAVLGFDNLLYISIESRRVPPERQAFVRRMGIGLAIAFRLVLLFVVIQMVNALREPFFSIGLGNIIDGAFTFHSLVTLFGGGFIIYTAMKEIFHLLAVDHLEHSDSAGRRSVASALFWIVTMNLIFSFDSILSAMALSDVFLVMATAIVIGGLLMIWLSDHVSAFLEQNRAYEVLGLFILFIVGILLLSEGAHLAHMHVFTYEITPMSKATFYFVIFIMVCVSVIQSRYRTKLMAAREAAMRDGLPTMEPETAFPAADKAAGQNDRKL</sequence>
<accession>A0A8J3A009</accession>
<reference evidence="8 10" key="2">
    <citation type="submission" date="2020-02" db="EMBL/GenBank/DDBJ databases">
        <title>Genome sequence of Parvularcula flava strain NH6-79.</title>
        <authorList>
            <person name="Abdul Karim M.H."/>
            <person name="Lam M.Q."/>
            <person name="Chen S.J."/>
            <person name="Yahya A."/>
            <person name="Shahir S."/>
            <person name="Shamsir M.S."/>
            <person name="Chong C.S."/>
        </authorList>
    </citation>
    <scope>NUCLEOTIDE SEQUENCE [LARGE SCALE GENOMIC DNA]</scope>
    <source>
        <strain evidence="8 10">NH6-79</strain>
    </source>
</reference>
<dbReference type="Pfam" id="PF03741">
    <property type="entry name" value="TerC"/>
    <property type="match status" value="1"/>
</dbReference>
<keyword evidence="4 6" id="KW-1133">Transmembrane helix</keyword>
<reference evidence="7" key="1">
    <citation type="journal article" date="2014" name="Int. J. Syst. Evol. Microbiol.">
        <title>Complete genome sequence of Corynebacterium casei LMG S-19264T (=DSM 44701T), isolated from a smear-ripened cheese.</title>
        <authorList>
            <consortium name="US DOE Joint Genome Institute (JGI-PGF)"/>
            <person name="Walter F."/>
            <person name="Albersmeier A."/>
            <person name="Kalinowski J."/>
            <person name="Ruckert C."/>
        </authorList>
    </citation>
    <scope>NUCLEOTIDE SEQUENCE</scope>
    <source>
        <strain evidence="7">CGMCC 1.14984</strain>
    </source>
</reference>
<gene>
    <name evidence="8" type="ORF">FF098_000450</name>
    <name evidence="7" type="ORF">GCM10011355_00910</name>
</gene>
<evidence type="ECO:0000256" key="5">
    <source>
        <dbReference type="ARBA" id="ARBA00023136"/>
    </source>
</evidence>
<dbReference type="EMBL" id="BMGZ01000001">
    <property type="protein sequence ID" value="GGH92133.1"/>
    <property type="molecule type" value="Genomic_DNA"/>
</dbReference>
<evidence type="ECO:0000256" key="1">
    <source>
        <dbReference type="ARBA" id="ARBA00004141"/>
    </source>
</evidence>
<proteinExistence type="inferred from homology"/>
<keyword evidence="3 6" id="KW-0812">Transmembrane</keyword>